<gene>
    <name evidence="6" type="primary">wecD</name>
    <name evidence="6" type="ORF">LSJ_1296</name>
</gene>
<dbReference type="Proteomes" id="UP000029488">
    <property type="component" value="Chromosome"/>
</dbReference>
<dbReference type="InterPro" id="IPR018357">
    <property type="entry name" value="Hexapep_transf_CS"/>
</dbReference>
<dbReference type="RefSeq" id="WP_044005119.1">
    <property type="nucleotide sequence ID" value="NZ_CP007646.1"/>
</dbReference>
<dbReference type="EMBL" id="CP007646">
    <property type="protein sequence ID" value="AIR10958.1"/>
    <property type="molecule type" value="Genomic_DNA"/>
</dbReference>
<evidence type="ECO:0000256" key="4">
    <source>
        <dbReference type="ARBA" id="ARBA00023315"/>
    </source>
</evidence>
<dbReference type="FunFam" id="2.160.10.10:FF:000025">
    <property type="entry name" value="Hexapeptide-repeat containing-acetyltransferase"/>
    <property type="match status" value="1"/>
</dbReference>
<dbReference type="InterPro" id="IPR001451">
    <property type="entry name" value="Hexapep"/>
</dbReference>
<dbReference type="Pfam" id="PF00132">
    <property type="entry name" value="Hexapep"/>
    <property type="match status" value="1"/>
</dbReference>
<reference evidence="6 7" key="1">
    <citation type="journal article" date="2014" name="BMC Genomics">
        <title>Unusual genome complexity in Lactobacillus salivarius JCM1046.</title>
        <authorList>
            <person name="Raftis E.J."/>
            <person name="Forde B.M."/>
            <person name="Claesson M.J."/>
            <person name="O'Toole P.W."/>
        </authorList>
    </citation>
    <scope>NUCLEOTIDE SEQUENCE [LARGE SCALE GENOMIC DNA]</scope>
    <source>
        <strain evidence="6 7">JCM1046</strain>
    </source>
</reference>
<dbReference type="AlphaFoldDB" id="A0A089QGK7"/>
<dbReference type="PANTHER" id="PTHR43017">
    <property type="entry name" value="GALACTOSIDE O-ACETYLTRANSFERASE"/>
    <property type="match status" value="1"/>
</dbReference>
<organism evidence="6 7">
    <name type="scientific">Ligilactobacillus salivarius</name>
    <dbReference type="NCBI Taxonomy" id="1624"/>
    <lineage>
        <taxon>Bacteria</taxon>
        <taxon>Bacillati</taxon>
        <taxon>Bacillota</taxon>
        <taxon>Bacilli</taxon>
        <taxon>Lactobacillales</taxon>
        <taxon>Lactobacillaceae</taxon>
        <taxon>Ligilactobacillus</taxon>
    </lineage>
</organism>
<dbReference type="KEGG" id="lsj:LSJ_1296"/>
<evidence type="ECO:0000313" key="7">
    <source>
        <dbReference type="Proteomes" id="UP000029488"/>
    </source>
</evidence>
<dbReference type="PANTHER" id="PTHR43017:SF1">
    <property type="entry name" value="ACETYLTRANSFERASE YJL218W-RELATED"/>
    <property type="match status" value="1"/>
</dbReference>
<evidence type="ECO:0000256" key="3">
    <source>
        <dbReference type="ARBA" id="ARBA00022737"/>
    </source>
</evidence>
<proteinExistence type="inferred from homology"/>
<dbReference type="InterPro" id="IPR039369">
    <property type="entry name" value="LacA-like"/>
</dbReference>
<comment type="similarity">
    <text evidence="1 5">Belongs to the transferase hexapeptide repeat family.</text>
</comment>
<evidence type="ECO:0000256" key="2">
    <source>
        <dbReference type="ARBA" id="ARBA00022679"/>
    </source>
</evidence>
<protein>
    <recommendedName>
        <fullName evidence="5">Acetyltransferase</fullName>
        <ecNumber evidence="5">2.3.1.-</ecNumber>
    </recommendedName>
</protein>
<dbReference type="CDD" id="cd03357">
    <property type="entry name" value="LbH_MAT_GAT"/>
    <property type="match status" value="1"/>
</dbReference>
<dbReference type="Gene3D" id="2.160.10.10">
    <property type="entry name" value="Hexapeptide repeat proteins"/>
    <property type="match status" value="1"/>
</dbReference>
<dbReference type="SUPFAM" id="SSF51161">
    <property type="entry name" value="Trimeric LpxA-like enzymes"/>
    <property type="match status" value="1"/>
</dbReference>
<dbReference type="InterPro" id="IPR011004">
    <property type="entry name" value="Trimer_LpxA-like_sf"/>
</dbReference>
<dbReference type="GO" id="GO:0008870">
    <property type="term" value="F:galactoside O-acetyltransferase activity"/>
    <property type="evidence" value="ECO:0007669"/>
    <property type="project" value="TreeGrafter"/>
</dbReference>
<evidence type="ECO:0000256" key="1">
    <source>
        <dbReference type="ARBA" id="ARBA00007274"/>
    </source>
</evidence>
<dbReference type="EC" id="2.3.1.-" evidence="5"/>
<accession>A0A089QGK7</accession>
<sequence>MFNSQTDKITALKAQAQNICRKYNNKINFENKYDYSLLSSLFKNLGDNPYIESNFYCELGTNISFGNNSFLNYDATIVDYASVKIGNNVNIAPKVGIYTTIYPDDLKLRKQHYLSAAPIIIEDGVWIGGHAVIGAGVTVGKNSIIGAGSVVTGDIPANSVAVGNPARVIRKINIDDKP</sequence>
<keyword evidence="2 5" id="KW-0808">Transferase</keyword>
<dbReference type="PROSITE" id="PS00101">
    <property type="entry name" value="HEXAPEP_TRANSFERASES"/>
    <property type="match status" value="1"/>
</dbReference>
<keyword evidence="4 5" id="KW-0012">Acyltransferase</keyword>
<keyword evidence="3" id="KW-0677">Repeat</keyword>
<evidence type="ECO:0000256" key="5">
    <source>
        <dbReference type="RuleBase" id="RU367021"/>
    </source>
</evidence>
<name>A0A089QGK7_9LACO</name>
<evidence type="ECO:0000313" key="6">
    <source>
        <dbReference type="EMBL" id="AIR10958.1"/>
    </source>
</evidence>